<protein>
    <submittedName>
        <fullName evidence="1">Uncharacterized protein</fullName>
    </submittedName>
</protein>
<name>X1AFR4_9ZZZZ</name>
<accession>X1AFR4</accession>
<dbReference type="AlphaFoldDB" id="X1AFR4"/>
<sequence>MDAITKPAIREIIEDFAEEISKRKTLGPKPSTEVIFFRREHIDGIERDVYQIPIEILRFRKDNGRIRSDIESYEKLNESFF</sequence>
<dbReference type="EMBL" id="BART01009773">
    <property type="protein sequence ID" value="GAG80754.1"/>
    <property type="molecule type" value="Genomic_DNA"/>
</dbReference>
<evidence type="ECO:0000313" key="1">
    <source>
        <dbReference type="EMBL" id="GAG80754.1"/>
    </source>
</evidence>
<proteinExistence type="predicted"/>
<gene>
    <name evidence="1" type="ORF">S01H4_21546</name>
</gene>
<comment type="caution">
    <text evidence="1">The sequence shown here is derived from an EMBL/GenBank/DDBJ whole genome shotgun (WGS) entry which is preliminary data.</text>
</comment>
<organism evidence="1">
    <name type="scientific">marine sediment metagenome</name>
    <dbReference type="NCBI Taxonomy" id="412755"/>
    <lineage>
        <taxon>unclassified sequences</taxon>
        <taxon>metagenomes</taxon>
        <taxon>ecological metagenomes</taxon>
    </lineage>
</organism>
<reference evidence="1" key="1">
    <citation type="journal article" date="2014" name="Front. Microbiol.">
        <title>High frequency of phylogenetically diverse reductive dehalogenase-homologous genes in deep subseafloor sedimentary metagenomes.</title>
        <authorList>
            <person name="Kawai M."/>
            <person name="Futagami T."/>
            <person name="Toyoda A."/>
            <person name="Takaki Y."/>
            <person name="Nishi S."/>
            <person name="Hori S."/>
            <person name="Arai W."/>
            <person name="Tsubouchi T."/>
            <person name="Morono Y."/>
            <person name="Uchiyama I."/>
            <person name="Ito T."/>
            <person name="Fujiyama A."/>
            <person name="Inagaki F."/>
            <person name="Takami H."/>
        </authorList>
    </citation>
    <scope>NUCLEOTIDE SEQUENCE</scope>
    <source>
        <strain evidence="1">Expedition CK06-06</strain>
    </source>
</reference>